<dbReference type="RefSeq" id="WP_327789855.1">
    <property type="nucleotide sequence ID" value="NZ_JARGEQ010000127.1"/>
</dbReference>
<gene>
    <name evidence="4" type="ORF">PZ740_13665</name>
</gene>
<reference evidence="4 5" key="1">
    <citation type="submission" date="2023-03" db="EMBL/GenBank/DDBJ databases">
        <title>YIM 152171 draft genome.</title>
        <authorList>
            <person name="Yang Z."/>
        </authorList>
    </citation>
    <scope>NUCLEOTIDE SEQUENCE [LARGE SCALE GENOMIC DNA]</scope>
    <source>
        <strain evidence="4 5">YIM 152171</strain>
    </source>
</reference>
<dbReference type="GO" id="GO:0016491">
    <property type="term" value="F:oxidoreductase activity"/>
    <property type="evidence" value="ECO:0007669"/>
    <property type="project" value="InterPro"/>
</dbReference>
<sequence length="338" mass="35719">MDNFAFFRPTSVAEAIDLASGDQKRDFLAGGTTMVDLMKLAVQRPGGLVDITGIKELESYEIGPGRLRFGALARMAVVADDADLREACPALTEALWKAASPQLRNVARLGGNILQRTRCPYFRDTAYTQCNKRDPGSGCAALEGGVTSLHAILGGSEHCVAMYPGDWAQALIAFDAEVRTRGPGGSRTIPFADLHVLPGDSPEVETILEKGEIIISIEVPVVPAMRASHYLKARDRESYAFASASAAVGLELDGETVKDARIALGGVASVPWRAGAAEEVLRGRTFSEALAREAGRAAFADATPLEHSAYKIPLGADVVAGALMTAHARARAGAKGED</sequence>
<dbReference type="InterPro" id="IPR016169">
    <property type="entry name" value="FAD-bd_PCMH_sub2"/>
</dbReference>
<dbReference type="SUPFAM" id="SSF55447">
    <property type="entry name" value="CO dehydrogenase flavoprotein C-terminal domain-like"/>
    <property type="match status" value="1"/>
</dbReference>
<dbReference type="Pfam" id="PF00941">
    <property type="entry name" value="FAD_binding_5"/>
    <property type="match status" value="1"/>
</dbReference>
<evidence type="ECO:0000256" key="1">
    <source>
        <dbReference type="ARBA" id="ARBA00022630"/>
    </source>
</evidence>
<dbReference type="InterPro" id="IPR036683">
    <property type="entry name" value="CO_DH_flav_C_dom_sf"/>
</dbReference>
<dbReference type="Gene3D" id="3.30.43.10">
    <property type="entry name" value="Uridine Diphospho-n-acetylenolpyruvylglucosamine Reductase, domain 2"/>
    <property type="match status" value="1"/>
</dbReference>
<dbReference type="AlphaFoldDB" id="A0AAP3XSY7"/>
<dbReference type="PROSITE" id="PS51387">
    <property type="entry name" value="FAD_PCMH"/>
    <property type="match status" value="1"/>
</dbReference>
<name>A0AAP3XSY7_9PROT</name>
<keyword evidence="5" id="KW-1185">Reference proteome</keyword>
<dbReference type="EMBL" id="JARGEQ010000127">
    <property type="protein sequence ID" value="MDF1587430.1"/>
    <property type="molecule type" value="Genomic_DNA"/>
</dbReference>
<dbReference type="InterPro" id="IPR002346">
    <property type="entry name" value="Mopterin_DH_FAD-bd"/>
</dbReference>
<dbReference type="InterPro" id="IPR036318">
    <property type="entry name" value="FAD-bd_PCMH-like_sf"/>
</dbReference>
<dbReference type="InterPro" id="IPR051312">
    <property type="entry name" value="Diverse_Substr_Oxidored"/>
</dbReference>
<keyword evidence="1" id="KW-0285">Flavoprotein</keyword>
<dbReference type="SUPFAM" id="SSF56176">
    <property type="entry name" value="FAD-binding/transporter-associated domain-like"/>
    <property type="match status" value="1"/>
</dbReference>
<evidence type="ECO:0000313" key="5">
    <source>
        <dbReference type="Proteomes" id="UP001301140"/>
    </source>
</evidence>
<feature type="domain" description="FAD-binding PCMH-type" evidence="3">
    <location>
        <begin position="1"/>
        <end position="224"/>
    </location>
</feature>
<dbReference type="GO" id="GO:0071949">
    <property type="term" value="F:FAD binding"/>
    <property type="evidence" value="ECO:0007669"/>
    <property type="project" value="InterPro"/>
</dbReference>
<dbReference type="InterPro" id="IPR005107">
    <property type="entry name" value="CO_DH_flav_C"/>
</dbReference>
<evidence type="ECO:0000256" key="2">
    <source>
        <dbReference type="ARBA" id="ARBA00022827"/>
    </source>
</evidence>
<dbReference type="Pfam" id="PF03450">
    <property type="entry name" value="CO_deh_flav_C"/>
    <property type="match status" value="1"/>
</dbReference>
<keyword evidence="2" id="KW-0274">FAD</keyword>
<dbReference type="PANTHER" id="PTHR42659:SF9">
    <property type="entry name" value="XANTHINE DEHYDROGENASE FAD-BINDING SUBUNIT XDHB-RELATED"/>
    <property type="match status" value="1"/>
</dbReference>
<evidence type="ECO:0000259" key="3">
    <source>
        <dbReference type="PROSITE" id="PS51387"/>
    </source>
</evidence>
<evidence type="ECO:0000313" key="4">
    <source>
        <dbReference type="EMBL" id="MDF1587430.1"/>
    </source>
</evidence>
<dbReference type="Proteomes" id="UP001301140">
    <property type="component" value="Unassembled WGS sequence"/>
</dbReference>
<dbReference type="Gene3D" id="3.30.390.50">
    <property type="entry name" value="CO dehydrogenase flavoprotein, C-terminal domain"/>
    <property type="match status" value="1"/>
</dbReference>
<dbReference type="Gene3D" id="3.30.465.10">
    <property type="match status" value="2"/>
</dbReference>
<dbReference type="InterPro" id="IPR016167">
    <property type="entry name" value="FAD-bd_PCMH_sub1"/>
</dbReference>
<proteinExistence type="predicted"/>
<organism evidence="4 5">
    <name type="scientific">Marinimicrococcus flavescens</name>
    <dbReference type="NCBI Taxonomy" id="3031815"/>
    <lineage>
        <taxon>Bacteria</taxon>
        <taxon>Pseudomonadati</taxon>
        <taxon>Pseudomonadota</taxon>
        <taxon>Alphaproteobacteria</taxon>
        <taxon>Geminicoccales</taxon>
        <taxon>Geminicoccaceae</taxon>
        <taxon>Marinimicrococcus</taxon>
    </lineage>
</organism>
<dbReference type="PANTHER" id="PTHR42659">
    <property type="entry name" value="XANTHINE DEHYDROGENASE SUBUNIT C-RELATED"/>
    <property type="match status" value="1"/>
</dbReference>
<protein>
    <submittedName>
        <fullName evidence="4">Xanthine dehydrogenase family protein subunit M</fullName>
    </submittedName>
</protein>
<comment type="caution">
    <text evidence="4">The sequence shown here is derived from an EMBL/GenBank/DDBJ whole genome shotgun (WGS) entry which is preliminary data.</text>
</comment>
<dbReference type="InterPro" id="IPR016166">
    <property type="entry name" value="FAD-bd_PCMH"/>
</dbReference>
<accession>A0AAP3XSY7</accession>
<dbReference type="SMART" id="SM01092">
    <property type="entry name" value="CO_deh_flav_C"/>
    <property type="match status" value="1"/>
</dbReference>